<protein>
    <submittedName>
        <fullName evidence="2">DUF3604 domain-containing protein</fullName>
    </submittedName>
</protein>
<feature type="signal peptide" evidence="1">
    <location>
        <begin position="1"/>
        <end position="24"/>
    </location>
</feature>
<dbReference type="EMBL" id="VRYZ01000001">
    <property type="protein sequence ID" value="TXS95067.1"/>
    <property type="molecule type" value="Genomic_DNA"/>
</dbReference>
<dbReference type="OrthoDB" id="543560at2"/>
<evidence type="ECO:0000313" key="3">
    <source>
        <dbReference type="Proteomes" id="UP000321933"/>
    </source>
</evidence>
<dbReference type="Proteomes" id="UP000321933">
    <property type="component" value="Unassembled WGS sequence"/>
</dbReference>
<sequence length="618" mass="68879">MHRFKKRTLLLPALLLCHTAFTHSDEAYSPPTREGTTQLYWGDTHLHTALSADAFINGTRLGPEDSYRFARGEAVTADNGMQARLRAPLDFLAVTDHSDYLGVYRGLAREDEALAGWAVGDEWSAMLAEERLGELVRAFGSAVQSSDDALKTPEAFVYSTWMEVADIADQFNQPGMFTTLIGYEWTSMISGDNLHRVVFYRDDADTVTRQLPFTSQESTDPEDLWQSLADYEEKTGGQVLAIAHNGNVSNGRMFAPETLKGKALDSDYAKTRSRWEPVYEVTQVKGDGETHPTLSPTDEFADFETWDQGNISLTADKEPWMLRYEYARSALREGLRHQDKTGTNPFKFGMIGSTDSHTALSTTAEDNFFGKFLESEPAPDRATNRMAHVLQESWELGASGLAAVWATDNTREAIFDAFRRKEVYGTTGPRIRLRFFGAWNMDPALYERPDYADIAYEQGVPMGGDLLPQGGTTPPPSFLVVAEKEPDGANLDRIQIVKGWLDAAGESHERVYNVALSDERHADPDTGKVPPLPTTADVANATYRNSVGAASLATVWTDPDFEPGQAAFYYVRVLEITKPRWNAYDAAYFDKTMPDKAPMTVQDRAYSSPIWYTPDSES</sequence>
<organism evidence="2 3">
    <name type="scientific">Parahaliea aestuarii</name>
    <dbReference type="NCBI Taxonomy" id="1852021"/>
    <lineage>
        <taxon>Bacteria</taxon>
        <taxon>Pseudomonadati</taxon>
        <taxon>Pseudomonadota</taxon>
        <taxon>Gammaproteobacteria</taxon>
        <taxon>Cellvibrionales</taxon>
        <taxon>Halieaceae</taxon>
        <taxon>Parahaliea</taxon>
    </lineage>
</organism>
<dbReference type="InterPro" id="IPR016195">
    <property type="entry name" value="Pol/histidinol_Pase-like"/>
</dbReference>
<accession>A0A5C9A683</accession>
<dbReference type="SUPFAM" id="SSF89550">
    <property type="entry name" value="PHP domain-like"/>
    <property type="match status" value="1"/>
</dbReference>
<proteinExistence type="predicted"/>
<evidence type="ECO:0000313" key="2">
    <source>
        <dbReference type="EMBL" id="TXS95067.1"/>
    </source>
</evidence>
<dbReference type="AlphaFoldDB" id="A0A5C9A683"/>
<dbReference type="Pfam" id="PF12228">
    <property type="entry name" value="DUF3604"/>
    <property type="match status" value="1"/>
</dbReference>
<evidence type="ECO:0000256" key="1">
    <source>
        <dbReference type="SAM" id="SignalP"/>
    </source>
</evidence>
<gene>
    <name evidence="2" type="ORF">FVW59_03985</name>
</gene>
<keyword evidence="1" id="KW-0732">Signal</keyword>
<name>A0A5C9A683_9GAMM</name>
<keyword evidence="3" id="KW-1185">Reference proteome</keyword>
<feature type="chain" id="PRO_5023138715" evidence="1">
    <location>
        <begin position="25"/>
        <end position="618"/>
    </location>
</feature>
<dbReference type="RefSeq" id="WP_148062907.1">
    <property type="nucleotide sequence ID" value="NZ_VRYZ01000001.1"/>
</dbReference>
<reference evidence="2 3" key="1">
    <citation type="submission" date="2019-08" db="EMBL/GenBank/DDBJ databases">
        <title>Parahaliea maris sp. nov., isolated from the surface seawater.</title>
        <authorList>
            <person name="Liu Y."/>
        </authorList>
    </citation>
    <scope>NUCLEOTIDE SEQUENCE [LARGE SCALE GENOMIC DNA]</scope>
    <source>
        <strain evidence="2 3">S2-26</strain>
    </source>
</reference>
<dbReference type="InterPro" id="IPR022028">
    <property type="entry name" value="DUF3604"/>
</dbReference>
<dbReference type="Gene3D" id="3.20.20.140">
    <property type="entry name" value="Metal-dependent hydrolases"/>
    <property type="match status" value="1"/>
</dbReference>
<comment type="caution">
    <text evidence="2">The sequence shown here is derived from an EMBL/GenBank/DDBJ whole genome shotgun (WGS) entry which is preliminary data.</text>
</comment>